<evidence type="ECO:0008006" key="4">
    <source>
        <dbReference type="Google" id="ProtNLM"/>
    </source>
</evidence>
<dbReference type="EMBL" id="DWVP01000022">
    <property type="protein sequence ID" value="HJC85669.1"/>
    <property type="molecule type" value="Genomic_DNA"/>
</dbReference>
<feature type="transmembrane region" description="Helical" evidence="1">
    <location>
        <begin position="12"/>
        <end position="32"/>
    </location>
</feature>
<comment type="caution">
    <text evidence="2">The sequence shown here is derived from an EMBL/GenBank/DDBJ whole genome shotgun (WGS) entry which is preliminary data.</text>
</comment>
<gene>
    <name evidence="2" type="ORF">H9751_09010</name>
</gene>
<keyword evidence="1" id="KW-0812">Transmembrane</keyword>
<keyword evidence="1" id="KW-0472">Membrane</keyword>
<proteinExistence type="predicted"/>
<reference evidence="2" key="2">
    <citation type="submission" date="2021-04" db="EMBL/GenBank/DDBJ databases">
        <authorList>
            <person name="Gilroy R."/>
        </authorList>
    </citation>
    <scope>NUCLEOTIDE SEQUENCE</scope>
    <source>
        <strain evidence="2">ChiHjej13B12-4958</strain>
    </source>
</reference>
<protein>
    <recommendedName>
        <fullName evidence="4">Alkaline shock response membrane anchor protein AmaP</fullName>
    </recommendedName>
</protein>
<sequence>MNRGKAAVDRLVTLLLAVLFGGLAFWSIGQYFDVAAAQHISEVADRDFWAGLADRESYVTILVLAAVVLGVIGLILVGINTGRRKLGRMVSPASNSLGAIRTTPTDIASAVAQSLARLDDVTAASHRTTRDRGTDVIEVRVRVLAETDMTLVEDACSTAASDIAAALPNQDIRPRFLIETERPARRNR</sequence>
<keyword evidence="1" id="KW-1133">Transmembrane helix</keyword>
<dbReference type="AlphaFoldDB" id="A0A9D2QGJ5"/>
<feature type="transmembrane region" description="Helical" evidence="1">
    <location>
        <begin position="58"/>
        <end position="79"/>
    </location>
</feature>
<accession>A0A9D2QGJ5</accession>
<name>A0A9D2QGJ5_9CORY</name>
<evidence type="ECO:0000313" key="3">
    <source>
        <dbReference type="Proteomes" id="UP000823858"/>
    </source>
</evidence>
<evidence type="ECO:0000313" key="2">
    <source>
        <dbReference type="EMBL" id="HJC85669.1"/>
    </source>
</evidence>
<evidence type="ECO:0000256" key="1">
    <source>
        <dbReference type="SAM" id="Phobius"/>
    </source>
</evidence>
<reference evidence="2" key="1">
    <citation type="journal article" date="2021" name="PeerJ">
        <title>Extensive microbial diversity within the chicken gut microbiome revealed by metagenomics and culture.</title>
        <authorList>
            <person name="Gilroy R."/>
            <person name="Ravi A."/>
            <person name="Getino M."/>
            <person name="Pursley I."/>
            <person name="Horton D.L."/>
            <person name="Alikhan N.F."/>
            <person name="Baker D."/>
            <person name="Gharbi K."/>
            <person name="Hall N."/>
            <person name="Watson M."/>
            <person name="Adriaenssens E.M."/>
            <person name="Foster-Nyarko E."/>
            <person name="Jarju S."/>
            <person name="Secka A."/>
            <person name="Antonio M."/>
            <person name="Oren A."/>
            <person name="Chaudhuri R.R."/>
            <person name="La Ragione R."/>
            <person name="Hildebrand F."/>
            <person name="Pallen M.J."/>
        </authorList>
    </citation>
    <scope>NUCLEOTIDE SEQUENCE</scope>
    <source>
        <strain evidence="2">ChiHjej13B12-4958</strain>
    </source>
</reference>
<dbReference type="Proteomes" id="UP000823858">
    <property type="component" value="Unassembled WGS sequence"/>
</dbReference>
<organism evidence="2 3">
    <name type="scientific">Candidatus Corynebacterium faecigallinarum</name>
    <dbReference type="NCBI Taxonomy" id="2838528"/>
    <lineage>
        <taxon>Bacteria</taxon>
        <taxon>Bacillati</taxon>
        <taxon>Actinomycetota</taxon>
        <taxon>Actinomycetes</taxon>
        <taxon>Mycobacteriales</taxon>
        <taxon>Corynebacteriaceae</taxon>
        <taxon>Corynebacterium</taxon>
    </lineage>
</organism>